<dbReference type="EMBL" id="KN880615">
    <property type="protein sequence ID" value="KIY64876.1"/>
    <property type="molecule type" value="Genomic_DNA"/>
</dbReference>
<evidence type="ECO:0000313" key="2">
    <source>
        <dbReference type="Proteomes" id="UP000054007"/>
    </source>
</evidence>
<dbReference type="Proteomes" id="UP000054007">
    <property type="component" value="Unassembled WGS sequence"/>
</dbReference>
<keyword evidence="2" id="KW-1185">Reference proteome</keyword>
<name>A0A0D7B5T4_9AGAR</name>
<dbReference type="AlphaFoldDB" id="A0A0D7B5T4"/>
<evidence type="ECO:0000313" key="1">
    <source>
        <dbReference type="EMBL" id="KIY64876.1"/>
    </source>
</evidence>
<protein>
    <submittedName>
        <fullName evidence="1">Uncharacterized protein</fullName>
    </submittedName>
</protein>
<reference evidence="1 2" key="1">
    <citation type="journal article" date="2015" name="Fungal Genet. Biol.">
        <title>Evolution of novel wood decay mechanisms in Agaricales revealed by the genome sequences of Fistulina hepatica and Cylindrobasidium torrendii.</title>
        <authorList>
            <person name="Floudas D."/>
            <person name="Held B.W."/>
            <person name="Riley R."/>
            <person name="Nagy L.G."/>
            <person name="Koehler G."/>
            <person name="Ransdell A.S."/>
            <person name="Younus H."/>
            <person name="Chow J."/>
            <person name="Chiniquy J."/>
            <person name="Lipzen A."/>
            <person name="Tritt A."/>
            <person name="Sun H."/>
            <person name="Haridas S."/>
            <person name="LaButti K."/>
            <person name="Ohm R.A."/>
            <person name="Kues U."/>
            <person name="Blanchette R.A."/>
            <person name="Grigoriev I.V."/>
            <person name="Minto R.E."/>
            <person name="Hibbett D.S."/>
        </authorList>
    </citation>
    <scope>NUCLEOTIDE SEQUENCE [LARGE SCALE GENOMIC DNA]</scope>
    <source>
        <strain evidence="1 2">FP15055 ss-10</strain>
    </source>
</reference>
<sequence length="210" mass="23064">MPSRASGTLDLPEHKPCVFDRDHEFVCFRIRNATQPEFWSLNHCVGGPSCPSGEDTDGRPRSLNHAAFWINKPRTVYTEGRLNKSSSTLGYPAGTAQVNITQLPAPESARTTSFGRRVGRLAMVPFTTRIPTSLHIQRIRGVDRLAPLGRGCTTPPWFNACDLAVWSDTCPLLPLLQGGHGSIIEGYIASSKYRQDCWCSASGRALIPGR</sequence>
<proteinExistence type="predicted"/>
<accession>A0A0D7B5T4</accession>
<gene>
    <name evidence="1" type="ORF">CYLTODRAFT_82892</name>
</gene>
<organism evidence="1 2">
    <name type="scientific">Cylindrobasidium torrendii FP15055 ss-10</name>
    <dbReference type="NCBI Taxonomy" id="1314674"/>
    <lineage>
        <taxon>Eukaryota</taxon>
        <taxon>Fungi</taxon>
        <taxon>Dikarya</taxon>
        <taxon>Basidiomycota</taxon>
        <taxon>Agaricomycotina</taxon>
        <taxon>Agaricomycetes</taxon>
        <taxon>Agaricomycetidae</taxon>
        <taxon>Agaricales</taxon>
        <taxon>Marasmiineae</taxon>
        <taxon>Physalacriaceae</taxon>
        <taxon>Cylindrobasidium</taxon>
    </lineage>
</organism>